<evidence type="ECO:0000256" key="1">
    <source>
        <dbReference type="ARBA" id="ARBA00000085"/>
    </source>
</evidence>
<dbReference type="Pfam" id="PF07730">
    <property type="entry name" value="HisKA_3"/>
    <property type="match status" value="1"/>
</dbReference>
<keyword evidence="10" id="KW-0418">Kinase</keyword>
<keyword evidence="16" id="KW-0812">Transmembrane</keyword>
<dbReference type="InterPro" id="IPR036890">
    <property type="entry name" value="HATPase_C_sf"/>
</dbReference>
<keyword evidence="9" id="KW-0479">Metal-binding</keyword>
<evidence type="ECO:0000313" key="19">
    <source>
        <dbReference type="Proteomes" id="UP001430954"/>
    </source>
</evidence>
<dbReference type="Pfam" id="PF13188">
    <property type="entry name" value="PAS_8"/>
    <property type="match status" value="1"/>
</dbReference>
<keyword evidence="16" id="KW-0472">Membrane</keyword>
<dbReference type="PANTHER" id="PTHR24421">
    <property type="entry name" value="NITRATE/NITRITE SENSOR PROTEIN NARX-RELATED"/>
    <property type="match status" value="1"/>
</dbReference>
<comment type="caution">
    <text evidence="18">The sequence shown here is derived from an EMBL/GenBank/DDBJ whole genome shotgun (WGS) entry which is preliminary data.</text>
</comment>
<keyword evidence="18" id="KW-0067">ATP-binding</keyword>
<comment type="function">
    <text evidence="14">Member of the two-component regulatory system NreB/NreC involved in the control of dissimilatory nitrate/nitrite reduction in response to oxygen. NreB functions as a direct oxygen sensor histidine kinase which is autophosphorylated, in the absence of oxygen, probably at the conserved histidine residue, and transfers its phosphate group probably to a conserved aspartate residue of NreC. NreB/NreC activates the expression of the nitrate (narGHJI) and nitrite (nir) reductase operons, as well as the putative nitrate transporter gene narT.</text>
</comment>
<comment type="cofactor">
    <cofactor evidence="2">
        <name>[4Fe-4S] cluster</name>
        <dbReference type="ChEBI" id="CHEBI:49883"/>
    </cofactor>
</comment>
<sequence length="430" mass="45986">MTPRVADTESRAPDARSAPFLVVAMLSVVALCFGWQALAAPVLQASLPAAAFWTVQVFALLVATATAVAFARQAARPTATAGLIEASECERQLRTLAEGLPLGVLLVEDGRVCHANPLALDQLGHAGHGARDGFDARALFDDGATASAALDVDAPFDACVQLRRGDGAVLRAQVSASTIMLGRTRRRILLLADLTEGDRLAADLARQRGELQAMGHRLMTVQEDERRSLSRELHDDIGQSITAIKMCAMALADEDEARRLETIGEITGIADDTVAKLRNLSLLLRPPQLDALGLEAALRWQAGAMFRNGRPKVELDLDRLESRPAHDVEQACFRIAQEAMTNALRHADAGTVTLRLRNGDGTLKLDIQDDGRGFDPLAARGLGLVTMRERAQQLGGDVRIEPAPDGGTRVRAHLPLRAAGDSGTSVGDSY</sequence>
<evidence type="ECO:0000256" key="15">
    <source>
        <dbReference type="ARBA" id="ARBA00030800"/>
    </source>
</evidence>
<name>A0ABS7T9C9_9GAMM</name>
<dbReference type="SMART" id="SM00387">
    <property type="entry name" value="HATPase_c"/>
    <property type="match status" value="1"/>
</dbReference>
<keyword evidence="12" id="KW-0902">Two-component regulatory system</keyword>
<dbReference type="InterPro" id="IPR005467">
    <property type="entry name" value="His_kinase_dom"/>
</dbReference>
<evidence type="ECO:0000256" key="9">
    <source>
        <dbReference type="ARBA" id="ARBA00022723"/>
    </source>
</evidence>
<dbReference type="PROSITE" id="PS50109">
    <property type="entry name" value="HIS_KIN"/>
    <property type="match status" value="1"/>
</dbReference>
<evidence type="ECO:0000256" key="14">
    <source>
        <dbReference type="ARBA" id="ARBA00024827"/>
    </source>
</evidence>
<dbReference type="PANTHER" id="PTHR24421:SF61">
    <property type="entry name" value="OXYGEN SENSOR HISTIDINE KINASE NREB"/>
    <property type="match status" value="1"/>
</dbReference>
<evidence type="ECO:0000256" key="10">
    <source>
        <dbReference type="ARBA" id="ARBA00022777"/>
    </source>
</evidence>
<dbReference type="Gene3D" id="1.20.5.1930">
    <property type="match status" value="1"/>
</dbReference>
<dbReference type="SUPFAM" id="SSF55785">
    <property type="entry name" value="PYP-like sensor domain (PAS domain)"/>
    <property type="match status" value="1"/>
</dbReference>
<dbReference type="InterPro" id="IPR050482">
    <property type="entry name" value="Sensor_HK_TwoCompSys"/>
</dbReference>
<evidence type="ECO:0000256" key="6">
    <source>
        <dbReference type="ARBA" id="ARBA00022485"/>
    </source>
</evidence>
<keyword evidence="8" id="KW-0808">Transferase</keyword>
<evidence type="ECO:0000256" key="4">
    <source>
        <dbReference type="ARBA" id="ARBA00012438"/>
    </source>
</evidence>
<dbReference type="PRINTS" id="PR00344">
    <property type="entry name" value="BCTRLSENSOR"/>
</dbReference>
<evidence type="ECO:0000256" key="11">
    <source>
        <dbReference type="ARBA" id="ARBA00023004"/>
    </source>
</evidence>
<evidence type="ECO:0000256" key="5">
    <source>
        <dbReference type="ARBA" id="ARBA00017322"/>
    </source>
</evidence>
<reference evidence="18 19" key="1">
    <citation type="submission" date="2021-09" db="EMBL/GenBank/DDBJ databases">
        <title>Lysobacter sp. 13A isolated from the river sediment.</title>
        <authorList>
            <person name="Liu H."/>
            <person name="Li S."/>
            <person name="Mao S."/>
        </authorList>
    </citation>
    <scope>NUCLEOTIDE SEQUENCE [LARGE SCALE GENOMIC DNA]</scope>
    <source>
        <strain evidence="18 19">13A</strain>
    </source>
</reference>
<proteinExistence type="predicted"/>
<keyword evidence="13" id="KW-0411">Iron-sulfur</keyword>
<keyword evidence="16" id="KW-1133">Transmembrane helix</keyword>
<dbReference type="InterPro" id="IPR003594">
    <property type="entry name" value="HATPase_dom"/>
</dbReference>
<organism evidence="18 19">
    <name type="scientific">Novilysobacter selenitireducens</name>
    <dbReference type="NCBI Taxonomy" id="2872639"/>
    <lineage>
        <taxon>Bacteria</taxon>
        <taxon>Pseudomonadati</taxon>
        <taxon>Pseudomonadota</taxon>
        <taxon>Gammaproteobacteria</taxon>
        <taxon>Lysobacterales</taxon>
        <taxon>Lysobacteraceae</taxon>
        <taxon>Novilysobacter</taxon>
    </lineage>
</organism>
<comment type="subcellular location">
    <subcellularLocation>
        <location evidence="3">Cytoplasm</location>
    </subcellularLocation>
</comment>
<dbReference type="InterPro" id="IPR011712">
    <property type="entry name" value="Sig_transdc_His_kin_sub3_dim/P"/>
</dbReference>
<protein>
    <recommendedName>
        <fullName evidence="5">Oxygen sensor histidine kinase NreB</fullName>
        <ecNumber evidence="4">2.7.13.3</ecNumber>
    </recommendedName>
    <alternativeName>
        <fullName evidence="15">Nitrogen regulation protein B</fullName>
    </alternativeName>
</protein>
<keyword evidence="6" id="KW-0004">4Fe-4S</keyword>
<dbReference type="GO" id="GO:0005524">
    <property type="term" value="F:ATP binding"/>
    <property type="evidence" value="ECO:0007669"/>
    <property type="project" value="UniProtKB-KW"/>
</dbReference>
<dbReference type="EMBL" id="JAINZW010000007">
    <property type="protein sequence ID" value="MBZ4040481.1"/>
    <property type="molecule type" value="Genomic_DNA"/>
</dbReference>
<dbReference type="InterPro" id="IPR000014">
    <property type="entry name" value="PAS"/>
</dbReference>
<keyword evidence="7" id="KW-0963">Cytoplasm</keyword>
<evidence type="ECO:0000256" key="8">
    <source>
        <dbReference type="ARBA" id="ARBA00022679"/>
    </source>
</evidence>
<feature type="transmembrane region" description="Helical" evidence="16">
    <location>
        <begin position="50"/>
        <end position="71"/>
    </location>
</feature>
<evidence type="ECO:0000256" key="13">
    <source>
        <dbReference type="ARBA" id="ARBA00023014"/>
    </source>
</evidence>
<dbReference type="RefSeq" id="WP_223676936.1">
    <property type="nucleotide sequence ID" value="NZ_JAINZW010000007.1"/>
</dbReference>
<keyword evidence="11" id="KW-0408">Iron</keyword>
<dbReference type="CDD" id="cd16917">
    <property type="entry name" value="HATPase_UhpB-NarQ-NarX-like"/>
    <property type="match status" value="1"/>
</dbReference>
<dbReference type="Gene3D" id="3.30.565.10">
    <property type="entry name" value="Histidine kinase-like ATPase, C-terminal domain"/>
    <property type="match status" value="1"/>
</dbReference>
<evidence type="ECO:0000256" key="2">
    <source>
        <dbReference type="ARBA" id="ARBA00001966"/>
    </source>
</evidence>
<evidence type="ECO:0000256" key="7">
    <source>
        <dbReference type="ARBA" id="ARBA00022490"/>
    </source>
</evidence>
<keyword evidence="18" id="KW-0547">Nucleotide-binding</keyword>
<feature type="domain" description="Histidine kinase" evidence="17">
    <location>
        <begin position="334"/>
        <end position="418"/>
    </location>
</feature>
<dbReference type="EC" id="2.7.13.3" evidence="4"/>
<evidence type="ECO:0000313" key="18">
    <source>
        <dbReference type="EMBL" id="MBZ4040481.1"/>
    </source>
</evidence>
<dbReference type="Pfam" id="PF02518">
    <property type="entry name" value="HATPase_c"/>
    <property type="match status" value="1"/>
</dbReference>
<accession>A0ABS7T9C9</accession>
<dbReference type="InterPro" id="IPR035965">
    <property type="entry name" value="PAS-like_dom_sf"/>
</dbReference>
<keyword evidence="19" id="KW-1185">Reference proteome</keyword>
<evidence type="ECO:0000256" key="12">
    <source>
        <dbReference type="ARBA" id="ARBA00023012"/>
    </source>
</evidence>
<dbReference type="Proteomes" id="UP001430954">
    <property type="component" value="Unassembled WGS sequence"/>
</dbReference>
<dbReference type="InterPro" id="IPR004358">
    <property type="entry name" value="Sig_transdc_His_kin-like_C"/>
</dbReference>
<comment type="catalytic activity">
    <reaction evidence="1">
        <text>ATP + protein L-histidine = ADP + protein N-phospho-L-histidine.</text>
        <dbReference type="EC" id="2.7.13.3"/>
    </reaction>
</comment>
<evidence type="ECO:0000256" key="3">
    <source>
        <dbReference type="ARBA" id="ARBA00004496"/>
    </source>
</evidence>
<evidence type="ECO:0000259" key="17">
    <source>
        <dbReference type="PROSITE" id="PS50109"/>
    </source>
</evidence>
<evidence type="ECO:0000256" key="16">
    <source>
        <dbReference type="SAM" id="Phobius"/>
    </source>
</evidence>
<feature type="transmembrane region" description="Helical" evidence="16">
    <location>
        <begin position="20"/>
        <end position="38"/>
    </location>
</feature>
<gene>
    <name evidence="18" type="ORF">K6753_13155</name>
</gene>
<dbReference type="SUPFAM" id="SSF55874">
    <property type="entry name" value="ATPase domain of HSP90 chaperone/DNA topoisomerase II/histidine kinase"/>
    <property type="match status" value="1"/>
</dbReference>